<dbReference type="InParanoid" id="B0DTI9"/>
<keyword evidence="3" id="KW-1185">Reference proteome</keyword>
<feature type="compositionally biased region" description="Basic and acidic residues" evidence="1">
    <location>
        <begin position="361"/>
        <end position="370"/>
    </location>
</feature>
<organism evidence="3">
    <name type="scientific">Laccaria bicolor (strain S238N-H82 / ATCC MYA-4686)</name>
    <name type="common">Bicoloured deceiver</name>
    <name type="synonym">Laccaria laccata var. bicolor</name>
    <dbReference type="NCBI Taxonomy" id="486041"/>
    <lineage>
        <taxon>Eukaryota</taxon>
        <taxon>Fungi</taxon>
        <taxon>Dikarya</taxon>
        <taxon>Basidiomycota</taxon>
        <taxon>Agaricomycotina</taxon>
        <taxon>Agaricomycetes</taxon>
        <taxon>Agaricomycetidae</taxon>
        <taxon>Agaricales</taxon>
        <taxon>Agaricineae</taxon>
        <taxon>Hydnangiaceae</taxon>
        <taxon>Laccaria</taxon>
    </lineage>
</organism>
<feature type="compositionally biased region" description="Basic and acidic residues" evidence="1">
    <location>
        <begin position="524"/>
        <end position="542"/>
    </location>
</feature>
<dbReference type="AlphaFoldDB" id="B0DTI9"/>
<dbReference type="STRING" id="486041.B0DTI9"/>
<feature type="compositionally biased region" description="Basic residues" evidence="1">
    <location>
        <begin position="322"/>
        <end position="336"/>
    </location>
</feature>
<feature type="compositionally biased region" description="Low complexity" evidence="1">
    <location>
        <begin position="447"/>
        <end position="500"/>
    </location>
</feature>
<accession>B0DTI9</accession>
<reference evidence="2 3" key="1">
    <citation type="journal article" date="2008" name="Nature">
        <title>The genome of Laccaria bicolor provides insights into mycorrhizal symbiosis.</title>
        <authorList>
            <person name="Martin F."/>
            <person name="Aerts A."/>
            <person name="Ahren D."/>
            <person name="Brun A."/>
            <person name="Danchin E.G.J."/>
            <person name="Duchaussoy F."/>
            <person name="Gibon J."/>
            <person name="Kohler A."/>
            <person name="Lindquist E."/>
            <person name="Pereda V."/>
            <person name="Salamov A."/>
            <person name="Shapiro H.J."/>
            <person name="Wuyts J."/>
            <person name="Blaudez D."/>
            <person name="Buee M."/>
            <person name="Brokstein P."/>
            <person name="Canbaeck B."/>
            <person name="Cohen D."/>
            <person name="Courty P.E."/>
            <person name="Coutinho P.M."/>
            <person name="Delaruelle C."/>
            <person name="Detter J.C."/>
            <person name="Deveau A."/>
            <person name="DiFazio S."/>
            <person name="Duplessis S."/>
            <person name="Fraissinet-Tachet L."/>
            <person name="Lucic E."/>
            <person name="Frey-Klett P."/>
            <person name="Fourrey C."/>
            <person name="Feussner I."/>
            <person name="Gay G."/>
            <person name="Grimwood J."/>
            <person name="Hoegger P.J."/>
            <person name="Jain P."/>
            <person name="Kilaru S."/>
            <person name="Labbe J."/>
            <person name="Lin Y.C."/>
            <person name="Legue V."/>
            <person name="Le Tacon F."/>
            <person name="Marmeisse R."/>
            <person name="Melayah D."/>
            <person name="Montanini B."/>
            <person name="Muratet M."/>
            <person name="Nehls U."/>
            <person name="Niculita-Hirzel H."/>
            <person name="Oudot-Le Secq M.P."/>
            <person name="Peter M."/>
            <person name="Quesneville H."/>
            <person name="Rajashekar B."/>
            <person name="Reich M."/>
            <person name="Rouhier N."/>
            <person name="Schmutz J."/>
            <person name="Yin T."/>
            <person name="Chalot M."/>
            <person name="Henrissat B."/>
            <person name="Kuees U."/>
            <person name="Lucas S."/>
            <person name="Van de Peer Y."/>
            <person name="Podila G.K."/>
            <person name="Polle A."/>
            <person name="Pukkila P.J."/>
            <person name="Richardson P.M."/>
            <person name="Rouze P."/>
            <person name="Sanders I.R."/>
            <person name="Stajich J.E."/>
            <person name="Tunlid A."/>
            <person name="Tuskan G."/>
            <person name="Grigoriev I.V."/>
        </authorList>
    </citation>
    <scope>NUCLEOTIDE SEQUENCE [LARGE SCALE GENOMIC DNA]</scope>
    <source>
        <strain evidence="3">S238N-H82 / ATCC MYA-4686</strain>
    </source>
</reference>
<feature type="compositionally biased region" description="Acidic residues" evidence="1">
    <location>
        <begin position="428"/>
        <end position="438"/>
    </location>
</feature>
<proteinExistence type="predicted"/>
<feature type="region of interest" description="Disordered" evidence="1">
    <location>
        <begin position="209"/>
        <end position="232"/>
    </location>
</feature>
<dbReference type="Proteomes" id="UP000001194">
    <property type="component" value="Unassembled WGS sequence"/>
</dbReference>
<evidence type="ECO:0000313" key="2">
    <source>
        <dbReference type="EMBL" id="EDR02121.1"/>
    </source>
</evidence>
<feature type="region of interest" description="Disordered" evidence="1">
    <location>
        <begin position="36"/>
        <end position="85"/>
    </location>
</feature>
<dbReference type="RefSeq" id="XP_001887278.1">
    <property type="nucleotide sequence ID" value="XM_001887243.1"/>
</dbReference>
<dbReference type="GeneID" id="6082915"/>
<feature type="compositionally biased region" description="Acidic residues" evidence="1">
    <location>
        <begin position="377"/>
        <end position="399"/>
    </location>
</feature>
<dbReference type="KEGG" id="lbc:LACBIDRAFT_332683"/>
<feature type="region of interest" description="Disordered" evidence="1">
    <location>
        <begin position="309"/>
        <end position="503"/>
    </location>
</feature>
<feature type="region of interest" description="Disordered" evidence="1">
    <location>
        <begin position="524"/>
        <end position="566"/>
    </location>
</feature>
<feature type="compositionally biased region" description="Polar residues" evidence="1">
    <location>
        <begin position="53"/>
        <end position="67"/>
    </location>
</feature>
<name>B0DTI9_LACBS</name>
<dbReference type="HOGENOM" id="CLU_468558_0_0_1"/>
<gene>
    <name evidence="2" type="ORF">LACBIDRAFT_332683</name>
</gene>
<sequence length="582" mass="65603">MFSEILLKSRGAASSVTRHVRRAHVIALPLLMRPRGADSSPVEQRSKRRHVSFPQTPVASASYSTPSRAPYTPYPLRASDSPSNPFGRKRTQRLIHTLPAETSFSKHLALRFQFVRRGVGPKQGGVYRVVQVPQSYTFTHLRCLIAFLFGVRSRGGGLEDEHLFEIKKKVALYSARHKPGQIKVGKTWAKLSSVQDPCRWRSMYGRDAFEDDEDEEEVDENEEAEVELEEDEGGEWKWEDEEVFTVAHAWPEGVDTERGIVYHHSRTTQVHIIINTTTIPRRKGISNLPFVFTARGRVHLSPVPLPPPNFAPLLKSKQATTKPKRAPVKSLPRRVSSKLSRESRRTLAALEADGDSDSEYESSRPFDDNHPFLTSNYDDEVSSETEEEEDDSDGEEDTDATLNPHKWNDPEDAFEQYLAWFMGPPPATEEDSTEEDDKENSNISLMSTPGLSLSSSPGIPSSTFSSPFRSSSPSSSAFSLYSPSSFPLSDHYPNTKYKYTPAPPKAKVARMRIERVQKRMEKAKRDKWLCARDESPEVKGAEVDELLDDDDGDVDVDDDGKWVKPVLKPGEVWDPFGDEPEI</sequence>
<feature type="compositionally biased region" description="Acidic residues" evidence="1">
    <location>
        <begin position="543"/>
        <end position="558"/>
    </location>
</feature>
<dbReference type="OrthoDB" id="2940229at2759"/>
<dbReference type="EMBL" id="DS547133">
    <property type="protein sequence ID" value="EDR02121.1"/>
    <property type="molecule type" value="Genomic_DNA"/>
</dbReference>
<protein>
    <submittedName>
        <fullName evidence="2">Predicted protein</fullName>
    </submittedName>
</protein>
<evidence type="ECO:0000256" key="1">
    <source>
        <dbReference type="SAM" id="MobiDB-lite"/>
    </source>
</evidence>
<evidence type="ECO:0000313" key="3">
    <source>
        <dbReference type="Proteomes" id="UP000001194"/>
    </source>
</evidence>